<reference evidence="1" key="1">
    <citation type="submission" date="2021-02" db="EMBL/GenBank/DDBJ databases">
        <title>Fulvivirga sp. S481 isolated from sea water.</title>
        <authorList>
            <person name="Bae S.S."/>
            <person name="Baek K."/>
        </authorList>
    </citation>
    <scope>NUCLEOTIDE SEQUENCE</scope>
    <source>
        <strain evidence="1">S481</strain>
    </source>
</reference>
<evidence type="ECO:0000313" key="2">
    <source>
        <dbReference type="Proteomes" id="UP000662783"/>
    </source>
</evidence>
<keyword evidence="2" id="KW-1185">Reference proteome</keyword>
<dbReference type="RefSeq" id="WP_205723075.1">
    <property type="nucleotide sequence ID" value="NZ_CP070608.1"/>
</dbReference>
<protein>
    <submittedName>
        <fullName evidence="1">Uncharacterized protein</fullName>
    </submittedName>
</protein>
<dbReference type="Proteomes" id="UP000662783">
    <property type="component" value="Chromosome"/>
</dbReference>
<dbReference type="EMBL" id="CP070608">
    <property type="protein sequence ID" value="QSE98561.1"/>
    <property type="molecule type" value="Genomic_DNA"/>
</dbReference>
<dbReference type="KEGG" id="fuv:JR347_05630"/>
<evidence type="ECO:0000313" key="1">
    <source>
        <dbReference type="EMBL" id="QSE98561.1"/>
    </source>
</evidence>
<accession>A0A975A276</accession>
<proteinExistence type="predicted"/>
<gene>
    <name evidence="1" type="ORF">JR347_05630</name>
</gene>
<sequence>MLVSLWGLYSCCANDDCGGNELYLSLRFEDANGNNLIADSTLSPDSINVLNIYETSQSQSPIGYVDEESNVLINLLFSTDSIKIIIEDKVVGNFNVDLTNYRDKGCCDEYENFNVYYDNEFCGDCRGTPIVITL</sequence>
<organism evidence="1 2">
    <name type="scientific">Fulvivirga lutea</name>
    <dbReference type="NCBI Taxonomy" id="2810512"/>
    <lineage>
        <taxon>Bacteria</taxon>
        <taxon>Pseudomonadati</taxon>
        <taxon>Bacteroidota</taxon>
        <taxon>Cytophagia</taxon>
        <taxon>Cytophagales</taxon>
        <taxon>Fulvivirgaceae</taxon>
        <taxon>Fulvivirga</taxon>
    </lineage>
</organism>
<dbReference type="AlphaFoldDB" id="A0A975A276"/>
<name>A0A975A276_9BACT</name>